<dbReference type="PANTHER" id="PTHR45947">
    <property type="entry name" value="SULFOQUINOVOSYL TRANSFERASE SQD2"/>
    <property type="match status" value="1"/>
</dbReference>
<proteinExistence type="predicted"/>
<name>A0A5K1J984_9ACTN</name>
<dbReference type="EMBL" id="CABWIE010000030">
    <property type="protein sequence ID" value="VWM00374.1"/>
    <property type="molecule type" value="Genomic_DNA"/>
</dbReference>
<dbReference type="Proteomes" id="UP000361836">
    <property type="component" value="Unassembled WGS sequence"/>
</dbReference>
<dbReference type="PANTHER" id="PTHR45947:SF3">
    <property type="entry name" value="SULFOQUINOVOSYL TRANSFERASE SQD2"/>
    <property type="match status" value="1"/>
</dbReference>
<dbReference type="CDD" id="cd03801">
    <property type="entry name" value="GT4_PimA-like"/>
    <property type="match status" value="1"/>
</dbReference>
<organism evidence="1 2">
    <name type="scientific">Collinsella aerofaciens</name>
    <dbReference type="NCBI Taxonomy" id="74426"/>
    <lineage>
        <taxon>Bacteria</taxon>
        <taxon>Bacillati</taxon>
        <taxon>Actinomycetota</taxon>
        <taxon>Coriobacteriia</taxon>
        <taxon>Coriobacteriales</taxon>
        <taxon>Coriobacteriaceae</taxon>
        <taxon>Collinsella</taxon>
    </lineage>
</organism>
<dbReference type="SUPFAM" id="SSF53756">
    <property type="entry name" value="UDP-Glycosyltransferase/glycogen phosphorylase"/>
    <property type="match status" value="1"/>
</dbReference>
<evidence type="ECO:0000313" key="2">
    <source>
        <dbReference type="Proteomes" id="UP000361836"/>
    </source>
</evidence>
<gene>
    <name evidence="1" type="ORF">KCJAJFAP_00919</name>
</gene>
<dbReference type="AlphaFoldDB" id="A0A5K1J984"/>
<dbReference type="GO" id="GO:0004373">
    <property type="term" value="F:alpha-1,4-glucan glucosyltransferase (UDP-glucose donor) activity"/>
    <property type="evidence" value="ECO:0007669"/>
    <property type="project" value="UniProtKB-EC"/>
</dbReference>
<dbReference type="EC" id="2.4.1.11" evidence="1"/>
<evidence type="ECO:0000313" key="1">
    <source>
        <dbReference type="EMBL" id="VWM00374.1"/>
    </source>
</evidence>
<keyword evidence="2" id="KW-1185">Reference proteome</keyword>
<sequence length="420" mass="46527">MKILVAHPQQQHSYMLARALLAAGHDVTYMTTVYGGPGSLTRLVTRFLDGNNRSKAEGRYMADFPDERVVQRYEALGLLSLLLLRVDKNKRFYDSLNRWIDKHFGLKVAKFAEQGGFNAVVCYNEHAFSAFEALSLTAPGIARVLDVSASMKPYHAKAFLEDIETDPWLPATRKREFIDYFKDGLGEAFDEVAASDWFLSPSTHVDESLRFCGANGDAIIRCPYGSYFKSNGLNSTVHSPVRFVYCGRASMPKGIHHLLRAADELESGTFELTIIGSYDNADGFLSPYLDKYEFTGNILQSRVKEIMSEQDVMVFPSLTDGMSLACLEALTCGLPLLTTDAVGASDFVVEGSNGFVVKPGDEAALVECMQWFIEHPRELSAMKIAAAKSARGITWEAYDERVKDAFARIGGELPLGDQTL</sequence>
<keyword evidence="1" id="KW-0328">Glycosyltransferase</keyword>
<dbReference type="RefSeq" id="WP_187324745.1">
    <property type="nucleotide sequence ID" value="NZ_CAAKNU010000027.1"/>
</dbReference>
<dbReference type="InterPro" id="IPR050194">
    <property type="entry name" value="Glycosyltransferase_grp1"/>
</dbReference>
<protein>
    <submittedName>
        <fullName evidence="1">Glycogen synthase</fullName>
        <ecNumber evidence="1">2.4.1.11</ecNumber>
    </submittedName>
</protein>
<keyword evidence="1" id="KW-0808">Transferase</keyword>
<dbReference type="Gene3D" id="3.40.50.2000">
    <property type="entry name" value="Glycogen Phosphorylase B"/>
    <property type="match status" value="1"/>
</dbReference>
<reference evidence="1 2" key="1">
    <citation type="submission" date="2019-10" db="EMBL/GenBank/DDBJ databases">
        <authorList>
            <person name="Wolf R A."/>
        </authorList>
    </citation>
    <scope>NUCLEOTIDE SEQUENCE [LARGE SCALE GENOMIC DNA]</scope>
    <source>
        <strain evidence="1">Collinsella_aerofaciens_MC2</strain>
    </source>
</reference>
<dbReference type="Pfam" id="PF13692">
    <property type="entry name" value="Glyco_trans_1_4"/>
    <property type="match status" value="1"/>
</dbReference>
<accession>A0A5K1J984</accession>